<protein>
    <submittedName>
        <fullName evidence="5">N-acetylmuramoyl-L-alanine amidase</fullName>
    </submittedName>
</protein>
<dbReference type="SMART" id="SM00646">
    <property type="entry name" value="Ami_3"/>
    <property type="match status" value="1"/>
</dbReference>
<reference evidence="6" key="1">
    <citation type="journal article" date="2019" name="Int. J. Syst. Evol. Microbiol.">
        <title>The Global Catalogue of Microorganisms (GCM) 10K type strain sequencing project: providing services to taxonomists for standard genome sequencing and annotation.</title>
        <authorList>
            <consortium name="The Broad Institute Genomics Platform"/>
            <consortium name="The Broad Institute Genome Sequencing Center for Infectious Disease"/>
            <person name="Wu L."/>
            <person name="Ma J."/>
        </authorList>
    </citation>
    <scope>NUCLEOTIDE SEQUENCE [LARGE SCALE GENOMIC DNA]</scope>
    <source>
        <strain evidence="6">JCM 17589</strain>
    </source>
</reference>
<comment type="caution">
    <text evidence="5">The sequence shown here is derived from an EMBL/GenBank/DDBJ whole genome shotgun (WGS) entry which is preliminary data.</text>
</comment>
<feature type="compositionally biased region" description="Low complexity" evidence="2">
    <location>
        <begin position="53"/>
        <end position="98"/>
    </location>
</feature>
<dbReference type="SUPFAM" id="SSF53187">
    <property type="entry name" value="Zn-dependent exopeptidases"/>
    <property type="match status" value="1"/>
</dbReference>
<feature type="region of interest" description="Disordered" evidence="2">
    <location>
        <begin position="41"/>
        <end position="99"/>
    </location>
</feature>
<proteinExistence type="predicted"/>
<evidence type="ECO:0000259" key="4">
    <source>
        <dbReference type="SMART" id="SM00646"/>
    </source>
</evidence>
<evidence type="ECO:0000256" key="1">
    <source>
        <dbReference type="ARBA" id="ARBA00022801"/>
    </source>
</evidence>
<accession>A0ABP7XQC6</accession>
<dbReference type="InterPro" id="IPR002508">
    <property type="entry name" value="MurNAc-LAA_cat"/>
</dbReference>
<dbReference type="PANTHER" id="PTHR30404">
    <property type="entry name" value="N-ACETYLMURAMOYL-L-ALANINE AMIDASE"/>
    <property type="match status" value="1"/>
</dbReference>
<evidence type="ECO:0000256" key="3">
    <source>
        <dbReference type="SAM" id="Phobius"/>
    </source>
</evidence>
<feature type="transmembrane region" description="Helical" evidence="3">
    <location>
        <begin position="21"/>
        <end position="39"/>
    </location>
</feature>
<keyword evidence="3" id="KW-0812">Transmembrane</keyword>
<dbReference type="EMBL" id="BAABBU010000004">
    <property type="protein sequence ID" value="GAA4123857.1"/>
    <property type="molecule type" value="Genomic_DNA"/>
</dbReference>
<keyword evidence="3" id="KW-1133">Transmembrane helix</keyword>
<keyword evidence="6" id="KW-1185">Reference proteome</keyword>
<keyword evidence="3" id="KW-0472">Membrane</keyword>
<dbReference type="RefSeq" id="WP_346155318.1">
    <property type="nucleotide sequence ID" value="NZ_BAABBU010000004.1"/>
</dbReference>
<sequence length="322" mass="32750">MSYTGPDFDPPPERRSRRGPLTVALAALVCGGLLGWGVYAATGGTDDKGAQAGGSPSAAPRTPSAASSAPTAGGSSPSAEGEESPASRTSSASAPAAAGPLKGKVVVIDPGHNPTNVKHTAEINRQVDVGTHRKECDTTGTSTNDGYAEAEFTLDVAHRLRALLEKQGATVKLTQDRDRPYGPCVDERARIGNAAKADAVVSIHADGSGAGNRGFHVILPGSVNEGEADTRAIVAPSRALGERVAGNFVRVTGTAPSNYTGGGTGLVTRKDLGGLNLSTVPKVFIECGNMRDSKDAALLTSGAWRQKAAQGISGGIVSFLRG</sequence>
<feature type="domain" description="MurNAc-LAA" evidence="4">
    <location>
        <begin position="189"/>
        <end position="317"/>
    </location>
</feature>
<evidence type="ECO:0000256" key="2">
    <source>
        <dbReference type="SAM" id="MobiDB-lite"/>
    </source>
</evidence>
<dbReference type="Proteomes" id="UP001501845">
    <property type="component" value="Unassembled WGS sequence"/>
</dbReference>
<dbReference type="InterPro" id="IPR050695">
    <property type="entry name" value="N-acetylmuramoyl_amidase_3"/>
</dbReference>
<dbReference type="CDD" id="cd02696">
    <property type="entry name" value="MurNAc-LAA"/>
    <property type="match status" value="1"/>
</dbReference>
<dbReference type="PANTHER" id="PTHR30404:SF0">
    <property type="entry name" value="N-ACETYLMURAMOYL-L-ALANINE AMIDASE AMIC"/>
    <property type="match status" value="1"/>
</dbReference>
<dbReference type="Gene3D" id="3.40.630.40">
    <property type="entry name" value="Zn-dependent exopeptidases"/>
    <property type="match status" value="1"/>
</dbReference>
<evidence type="ECO:0000313" key="5">
    <source>
        <dbReference type="EMBL" id="GAA4123857.1"/>
    </source>
</evidence>
<dbReference type="Pfam" id="PF01520">
    <property type="entry name" value="Amidase_3"/>
    <property type="match status" value="1"/>
</dbReference>
<keyword evidence="1" id="KW-0378">Hydrolase</keyword>
<evidence type="ECO:0000313" key="6">
    <source>
        <dbReference type="Proteomes" id="UP001501845"/>
    </source>
</evidence>
<name>A0ABP7XQC6_9ACTN</name>
<gene>
    <name evidence="5" type="ORF">GCM10022285_05480</name>
</gene>
<organism evidence="5 6">
    <name type="scientific">Streptomyces tunisiensis</name>
    <dbReference type="NCBI Taxonomy" id="948699"/>
    <lineage>
        <taxon>Bacteria</taxon>
        <taxon>Bacillati</taxon>
        <taxon>Actinomycetota</taxon>
        <taxon>Actinomycetes</taxon>
        <taxon>Kitasatosporales</taxon>
        <taxon>Streptomycetaceae</taxon>
        <taxon>Streptomyces</taxon>
    </lineage>
</organism>